<gene>
    <name evidence="5" type="ORF">N4G40_09190</name>
</gene>
<dbReference type="InterPro" id="IPR050988">
    <property type="entry name" value="Mannitol_DH/Oxidoreductase"/>
</dbReference>
<evidence type="ECO:0000256" key="1">
    <source>
        <dbReference type="ARBA" id="ARBA00023002"/>
    </source>
</evidence>
<feature type="domain" description="Mannitol dehydrogenase C-terminal" evidence="4">
    <location>
        <begin position="286"/>
        <end position="478"/>
    </location>
</feature>
<dbReference type="GO" id="GO:0008866">
    <property type="term" value="F:fructuronate reductase activity"/>
    <property type="evidence" value="ECO:0007669"/>
    <property type="project" value="UniProtKB-EC"/>
</dbReference>
<dbReference type="InterPro" id="IPR023027">
    <property type="entry name" value="Mannitol_DH_CS"/>
</dbReference>
<accession>A0ABU5LES6</accession>
<dbReference type="Proteomes" id="UP001288620">
    <property type="component" value="Unassembled WGS sequence"/>
</dbReference>
<dbReference type="InterPro" id="IPR013131">
    <property type="entry name" value="Mannitol_DH_N"/>
</dbReference>
<dbReference type="Pfam" id="PF08125">
    <property type="entry name" value="Mannitol_dh_C"/>
    <property type="match status" value="1"/>
</dbReference>
<dbReference type="PROSITE" id="PS00974">
    <property type="entry name" value="MANNITOL_DHGENASE"/>
    <property type="match status" value="1"/>
</dbReference>
<evidence type="ECO:0000256" key="2">
    <source>
        <dbReference type="ARBA" id="ARBA00023027"/>
    </source>
</evidence>
<evidence type="ECO:0000259" key="4">
    <source>
        <dbReference type="Pfam" id="PF08125"/>
    </source>
</evidence>
<sequence length="495" mass="54702">MEHTLAHPDATLTVPRPAWDRARLVPRMVHIGCGAFHRAHQAMYLHQLLASSDCDWGICAVNLMSESGRRLVEQLREQEMLYSVTESGESGQTQTLIGAIKEALHPALDGCDAILRALARPETAIVSLTVTEKGYCVNPASGQLDRHHPLIQHDLSDPGRPKSAVGFIVEALRLRRDAGLPGFTVLACDNLRENGHVARAAVLGLAQLRDAALATWIEAQVTFPCTMVDRIVPAVTEETQQEIAALLGVNDPCGVVCEPFSQWVIEDNFAQGRPAWDRVGAQFVDDVAPFELMKLRMLNGSHSFLAWLGYLAGYTTVAETMQQPVWRRAVRALMLNEQRPTLRMPEGVDLDAYAEALVSRFSNPSLRHRTAQIASDGSQKLPQRMLDSIRYHLQHGGDYRCLALGVAGWMRYVLGKDERGEPYEVVDPLYVTLQQINQQHPEGRDRVTALLGLRAVFSDDLPAHKAFVETLQAAYAHLCQHGAEAAVAALFPEEP</sequence>
<dbReference type="Pfam" id="PF01232">
    <property type="entry name" value="Mannitol_dh"/>
    <property type="match status" value="1"/>
</dbReference>
<dbReference type="InterPro" id="IPR036291">
    <property type="entry name" value="NAD(P)-bd_dom_sf"/>
</dbReference>
<dbReference type="SUPFAM" id="SSF48179">
    <property type="entry name" value="6-phosphogluconate dehydrogenase C-terminal domain-like"/>
    <property type="match status" value="1"/>
</dbReference>
<evidence type="ECO:0000313" key="5">
    <source>
        <dbReference type="EMBL" id="MDZ7278445.1"/>
    </source>
</evidence>
<dbReference type="InterPro" id="IPR000669">
    <property type="entry name" value="Mannitol_DH"/>
</dbReference>
<dbReference type="InterPro" id="IPR013328">
    <property type="entry name" value="6PGD_dom2"/>
</dbReference>
<comment type="caution">
    <text evidence="5">The sequence shown here is derived from an EMBL/GenBank/DDBJ whole genome shotgun (WGS) entry which is preliminary data.</text>
</comment>
<keyword evidence="6" id="KW-1185">Reference proteome</keyword>
<dbReference type="InterPro" id="IPR008927">
    <property type="entry name" value="6-PGluconate_DH-like_C_sf"/>
</dbReference>
<dbReference type="PANTHER" id="PTHR43362">
    <property type="entry name" value="MANNITOL DEHYDROGENASE DSF1-RELATED"/>
    <property type="match status" value="1"/>
</dbReference>
<reference evidence="6" key="1">
    <citation type="submission" date="2023-07" db="EMBL/GenBank/DDBJ databases">
        <title>Structural and functional analysis of rice phyllospheric bacteria for their antimicrobial properties and defense elicitation against blast disease.</title>
        <authorList>
            <person name="Sahu K.P."/>
            <person name="Asharani P."/>
            <person name="Kumar M."/>
            <person name="Reddy B."/>
            <person name="Kumar A."/>
        </authorList>
    </citation>
    <scope>NUCLEOTIDE SEQUENCE [LARGE SCALE GENOMIC DNA]</scope>
    <source>
        <strain evidence="6">OsEp_Plm_30P10</strain>
    </source>
</reference>
<protein>
    <submittedName>
        <fullName evidence="5">Fructuronate reductase</fullName>
        <ecNumber evidence="5">1.1.1.57</ecNumber>
    </submittedName>
</protein>
<dbReference type="Gene3D" id="3.40.50.720">
    <property type="entry name" value="NAD(P)-binding Rossmann-like Domain"/>
    <property type="match status" value="1"/>
</dbReference>
<dbReference type="SUPFAM" id="SSF51735">
    <property type="entry name" value="NAD(P)-binding Rossmann-fold domains"/>
    <property type="match status" value="1"/>
</dbReference>
<feature type="domain" description="Mannitol dehydrogenase N-terminal" evidence="3">
    <location>
        <begin position="27"/>
        <end position="277"/>
    </location>
</feature>
<dbReference type="InterPro" id="IPR013118">
    <property type="entry name" value="Mannitol_DH_C"/>
</dbReference>
<dbReference type="NCBIfam" id="NF011611">
    <property type="entry name" value="PRK15037.1"/>
    <property type="match status" value="1"/>
</dbReference>
<dbReference type="PANTHER" id="PTHR43362:SF7">
    <property type="entry name" value="D-MANNONATE OXIDOREDUCTASE"/>
    <property type="match status" value="1"/>
</dbReference>
<proteinExistence type="predicted"/>
<dbReference type="PRINTS" id="PR00084">
    <property type="entry name" value="MTLDHDRGNASE"/>
</dbReference>
<keyword evidence="2" id="KW-0520">NAD</keyword>
<keyword evidence="1 5" id="KW-0560">Oxidoreductase</keyword>
<evidence type="ECO:0000259" key="3">
    <source>
        <dbReference type="Pfam" id="PF01232"/>
    </source>
</evidence>
<dbReference type="EC" id="1.1.1.57" evidence="5"/>
<organism evidence="5 6">
    <name type="scientific">Pantoea eucrina</name>
    <dbReference type="NCBI Taxonomy" id="472693"/>
    <lineage>
        <taxon>Bacteria</taxon>
        <taxon>Pseudomonadati</taxon>
        <taxon>Pseudomonadota</taxon>
        <taxon>Gammaproteobacteria</taxon>
        <taxon>Enterobacterales</taxon>
        <taxon>Erwiniaceae</taxon>
        <taxon>Pantoea</taxon>
    </lineage>
</organism>
<dbReference type="Gene3D" id="1.10.1040.10">
    <property type="entry name" value="N-(1-d-carboxylethyl)-l-norvaline Dehydrogenase, domain 2"/>
    <property type="match status" value="1"/>
</dbReference>
<dbReference type="EMBL" id="JAOBTT010000001">
    <property type="protein sequence ID" value="MDZ7278445.1"/>
    <property type="molecule type" value="Genomic_DNA"/>
</dbReference>
<name>A0ABU5LES6_9GAMM</name>
<evidence type="ECO:0000313" key="6">
    <source>
        <dbReference type="Proteomes" id="UP001288620"/>
    </source>
</evidence>
<dbReference type="RefSeq" id="WP_322542424.1">
    <property type="nucleotide sequence ID" value="NZ_JAOBTT010000001.1"/>
</dbReference>